<feature type="chain" id="PRO_5040915356" description="DUF2125 domain-containing protein" evidence="1">
    <location>
        <begin position="29"/>
        <end position="381"/>
    </location>
</feature>
<evidence type="ECO:0000256" key="1">
    <source>
        <dbReference type="SAM" id="SignalP"/>
    </source>
</evidence>
<sequence length="381" mass="39478">MMNLTVSGFAVRSLTLASALMLSTAAFAAPDAQKIADAFVAAAQARGEAKVTFDSAKADGDNVTLSNVKMVSKHGGDVSIPAVVIESPLERTSGGFTAASIAFDGGKVVDDETTITWQKGIFKDAIVPAPTEINSKAKITPFSNMEVTGISGGAADAPAPVTVDAVNVTLGDVIEGAPNDGQLRISGVTIPGEVLKADEQTKDWVEQLGYDKLTFDVGIDGAYDNSKQSFTFRSISFDGKDVGKLVITGTFGGLPRDKLQDPDKLSELAATATVDSAKIRFDNAGIVGRIIEMQAKAMGATPDQFVEQISGALPLLLSVVGNQGFQDRIATAATAFLKDPKSLTITAAPGNPVSIMQIFGAASAAPQTLPDVLAVDIQANQ</sequence>
<comment type="caution">
    <text evidence="2">The sequence shown here is derived from an EMBL/GenBank/DDBJ whole genome shotgun (WGS) entry which is preliminary data.</text>
</comment>
<reference evidence="2" key="1">
    <citation type="submission" date="2022-11" db="EMBL/GenBank/DDBJ databases">
        <title>Biodiversity and phylogenetic relationships of bacteria.</title>
        <authorList>
            <person name="Machado R.A.R."/>
            <person name="Bhat A."/>
            <person name="Loulou A."/>
            <person name="Kallel S."/>
        </authorList>
    </citation>
    <scope>NUCLEOTIDE SEQUENCE</scope>
    <source>
        <strain evidence="2">K-TC2</strain>
    </source>
</reference>
<name>A0A9X3ECY7_9HYPH</name>
<accession>A0A9X3ECY7</accession>
<evidence type="ECO:0008006" key="4">
    <source>
        <dbReference type="Google" id="ProtNLM"/>
    </source>
</evidence>
<keyword evidence="1" id="KW-0732">Signal</keyword>
<keyword evidence="3" id="KW-1185">Reference proteome</keyword>
<dbReference type="EMBL" id="JAPKNK010000006">
    <property type="protein sequence ID" value="MCX5570685.1"/>
    <property type="molecule type" value="Genomic_DNA"/>
</dbReference>
<gene>
    <name evidence="2" type="ORF">OSH07_15865</name>
</gene>
<organism evidence="2 3">
    <name type="scientific">Kaistia nematophila</name>
    <dbReference type="NCBI Taxonomy" id="2994654"/>
    <lineage>
        <taxon>Bacteria</taxon>
        <taxon>Pseudomonadati</taxon>
        <taxon>Pseudomonadota</taxon>
        <taxon>Alphaproteobacteria</taxon>
        <taxon>Hyphomicrobiales</taxon>
        <taxon>Kaistiaceae</taxon>
        <taxon>Kaistia</taxon>
    </lineage>
</organism>
<evidence type="ECO:0000313" key="2">
    <source>
        <dbReference type="EMBL" id="MCX5570685.1"/>
    </source>
</evidence>
<protein>
    <recommendedName>
        <fullName evidence="4">DUF2125 domain-containing protein</fullName>
    </recommendedName>
</protein>
<dbReference type="AlphaFoldDB" id="A0A9X3ECY7"/>
<proteinExistence type="predicted"/>
<feature type="signal peptide" evidence="1">
    <location>
        <begin position="1"/>
        <end position="28"/>
    </location>
</feature>
<evidence type="ECO:0000313" key="3">
    <source>
        <dbReference type="Proteomes" id="UP001144805"/>
    </source>
</evidence>
<dbReference type="Proteomes" id="UP001144805">
    <property type="component" value="Unassembled WGS sequence"/>
</dbReference>